<dbReference type="InterPro" id="IPR009311">
    <property type="entry name" value="IFI6/IFI27-like"/>
</dbReference>
<dbReference type="InterPro" id="IPR038213">
    <property type="entry name" value="IFI6/IFI27-like_sf"/>
</dbReference>
<dbReference type="Pfam" id="PF06140">
    <property type="entry name" value="Ifi-6-16"/>
    <property type="match status" value="1"/>
</dbReference>
<keyword evidence="3" id="KW-0812">Transmembrane</keyword>
<sequence length="110" mass="10895">MAYYLLVARDWVIAHPYQTALHAVNGVIFCTPAAATVPFFNTLGFTAAGPAAGRSAAAIMSWFGTVPAGGLYATVQSAAMGGFGASSAAIAAQAGAVASSSIGWLLGRGG</sequence>
<accession>A0A6A6ELG2</accession>
<keyword evidence="5" id="KW-0472">Membrane</keyword>
<comment type="subcellular location">
    <subcellularLocation>
        <location evidence="1">Membrane</location>
        <topology evidence="1">Multi-pass membrane protein</topology>
    </subcellularLocation>
</comment>
<reference evidence="6" key="1">
    <citation type="journal article" date="2020" name="Stud. Mycol.">
        <title>101 Dothideomycetes genomes: a test case for predicting lifestyles and emergence of pathogens.</title>
        <authorList>
            <person name="Haridas S."/>
            <person name="Albert R."/>
            <person name="Binder M."/>
            <person name="Bloem J."/>
            <person name="Labutti K."/>
            <person name="Salamov A."/>
            <person name="Andreopoulos B."/>
            <person name="Baker S."/>
            <person name="Barry K."/>
            <person name="Bills G."/>
            <person name="Bluhm B."/>
            <person name="Cannon C."/>
            <person name="Castanera R."/>
            <person name="Culley D."/>
            <person name="Daum C."/>
            <person name="Ezra D."/>
            <person name="Gonzalez J."/>
            <person name="Henrissat B."/>
            <person name="Kuo A."/>
            <person name="Liang C."/>
            <person name="Lipzen A."/>
            <person name="Lutzoni F."/>
            <person name="Magnuson J."/>
            <person name="Mondo S."/>
            <person name="Nolan M."/>
            <person name="Ohm R."/>
            <person name="Pangilinan J."/>
            <person name="Park H.-J."/>
            <person name="Ramirez L."/>
            <person name="Alfaro M."/>
            <person name="Sun H."/>
            <person name="Tritt A."/>
            <person name="Yoshinaga Y."/>
            <person name="Zwiers L.-H."/>
            <person name="Turgeon B."/>
            <person name="Goodwin S."/>
            <person name="Spatafora J."/>
            <person name="Crous P."/>
            <person name="Grigoriev I."/>
        </authorList>
    </citation>
    <scope>NUCLEOTIDE SEQUENCE</scope>
    <source>
        <strain evidence="6">CBS 207.26</strain>
    </source>
</reference>
<evidence type="ECO:0000256" key="5">
    <source>
        <dbReference type="ARBA" id="ARBA00023136"/>
    </source>
</evidence>
<dbReference type="Proteomes" id="UP000800200">
    <property type="component" value="Unassembled WGS sequence"/>
</dbReference>
<evidence type="ECO:0000256" key="3">
    <source>
        <dbReference type="ARBA" id="ARBA00022692"/>
    </source>
</evidence>
<evidence type="ECO:0000256" key="2">
    <source>
        <dbReference type="ARBA" id="ARBA00007262"/>
    </source>
</evidence>
<dbReference type="GO" id="GO:0016020">
    <property type="term" value="C:membrane"/>
    <property type="evidence" value="ECO:0007669"/>
    <property type="project" value="UniProtKB-SubCell"/>
</dbReference>
<name>A0A6A6ELG2_9PEZI</name>
<protein>
    <submittedName>
        <fullName evidence="6">Uncharacterized protein</fullName>
    </submittedName>
</protein>
<gene>
    <name evidence="6" type="ORF">K469DRAFT_656577</name>
</gene>
<dbReference type="EMBL" id="ML994617">
    <property type="protein sequence ID" value="KAF2191559.1"/>
    <property type="molecule type" value="Genomic_DNA"/>
</dbReference>
<evidence type="ECO:0000313" key="6">
    <source>
        <dbReference type="EMBL" id="KAF2191559.1"/>
    </source>
</evidence>
<keyword evidence="4" id="KW-1133">Transmembrane helix</keyword>
<organism evidence="6 7">
    <name type="scientific">Zopfia rhizophila CBS 207.26</name>
    <dbReference type="NCBI Taxonomy" id="1314779"/>
    <lineage>
        <taxon>Eukaryota</taxon>
        <taxon>Fungi</taxon>
        <taxon>Dikarya</taxon>
        <taxon>Ascomycota</taxon>
        <taxon>Pezizomycotina</taxon>
        <taxon>Dothideomycetes</taxon>
        <taxon>Dothideomycetes incertae sedis</taxon>
        <taxon>Zopfiaceae</taxon>
        <taxon>Zopfia</taxon>
    </lineage>
</organism>
<keyword evidence="7" id="KW-1185">Reference proteome</keyword>
<dbReference type="AlphaFoldDB" id="A0A6A6ELG2"/>
<comment type="similarity">
    <text evidence="2">Belongs to the IFI6/IFI27 family.</text>
</comment>
<evidence type="ECO:0000256" key="4">
    <source>
        <dbReference type="ARBA" id="ARBA00022989"/>
    </source>
</evidence>
<dbReference type="OrthoDB" id="440424at2759"/>
<evidence type="ECO:0000256" key="1">
    <source>
        <dbReference type="ARBA" id="ARBA00004141"/>
    </source>
</evidence>
<dbReference type="Gene3D" id="6.10.110.10">
    <property type="match status" value="1"/>
</dbReference>
<evidence type="ECO:0000313" key="7">
    <source>
        <dbReference type="Proteomes" id="UP000800200"/>
    </source>
</evidence>
<proteinExistence type="inferred from homology"/>